<evidence type="ECO:0000313" key="4">
    <source>
        <dbReference type="Proteomes" id="UP000298663"/>
    </source>
</evidence>
<feature type="domain" description="TPPC8 first Ig-like" evidence="2">
    <location>
        <begin position="718"/>
        <end position="890"/>
    </location>
</feature>
<dbReference type="InterPro" id="IPR058538">
    <property type="entry name" value="Ig_TPPC8_2nd"/>
</dbReference>
<dbReference type="EMBL" id="AZBU02000002">
    <property type="protein sequence ID" value="TKR92779.1"/>
    <property type="molecule type" value="Genomic_DNA"/>
</dbReference>
<dbReference type="OrthoDB" id="203724at2759"/>
<proteinExistence type="predicted"/>
<protein>
    <submittedName>
        <fullName evidence="3">Uncharacterized protein</fullName>
    </submittedName>
</protein>
<dbReference type="Pfam" id="PF24544">
    <property type="entry name" value="Ig_TPPC8_2nd"/>
    <property type="match status" value="1"/>
</dbReference>
<dbReference type="InterPro" id="IPR024420">
    <property type="entry name" value="TRAPP_III_complex_Trs85"/>
</dbReference>
<gene>
    <name evidence="3" type="ORF">L596_007359</name>
</gene>
<reference evidence="3 4" key="2">
    <citation type="journal article" date="2019" name="G3 (Bethesda)">
        <title>Hybrid Assembly of the Genome of the Entomopathogenic Nematode Steinernema carpocapsae Identifies the X-Chromosome.</title>
        <authorList>
            <person name="Serra L."/>
            <person name="Macchietto M."/>
            <person name="Macias-Munoz A."/>
            <person name="McGill C.J."/>
            <person name="Rodriguez I.M."/>
            <person name="Rodriguez B."/>
            <person name="Murad R."/>
            <person name="Mortazavi A."/>
        </authorList>
    </citation>
    <scope>NUCLEOTIDE SEQUENCE [LARGE SCALE GENOMIC DNA]</scope>
    <source>
        <strain evidence="3 4">ALL</strain>
    </source>
</reference>
<accession>A0A4U5P920</accession>
<evidence type="ECO:0000313" key="3">
    <source>
        <dbReference type="EMBL" id="TKR92779.1"/>
    </source>
</evidence>
<dbReference type="Proteomes" id="UP000298663">
    <property type="component" value="Unassembled WGS sequence"/>
</dbReference>
<dbReference type="PANTHER" id="PTHR12975:SF6">
    <property type="entry name" value="TRAFFICKING PROTEIN PARTICLE COMPLEX SUBUNIT 8"/>
    <property type="match status" value="1"/>
</dbReference>
<dbReference type="STRING" id="34508.A0A4U5P920"/>
<organism evidence="3 4">
    <name type="scientific">Steinernema carpocapsae</name>
    <name type="common">Entomopathogenic nematode</name>
    <dbReference type="NCBI Taxonomy" id="34508"/>
    <lineage>
        <taxon>Eukaryota</taxon>
        <taxon>Metazoa</taxon>
        <taxon>Ecdysozoa</taxon>
        <taxon>Nematoda</taxon>
        <taxon>Chromadorea</taxon>
        <taxon>Rhabditida</taxon>
        <taxon>Tylenchina</taxon>
        <taxon>Panagrolaimomorpha</taxon>
        <taxon>Strongyloidoidea</taxon>
        <taxon>Steinernematidae</taxon>
        <taxon>Steinernema</taxon>
    </lineage>
</organism>
<feature type="domain" description="TPPC8 second Ig-like" evidence="1">
    <location>
        <begin position="897"/>
        <end position="1000"/>
    </location>
</feature>
<evidence type="ECO:0000259" key="2">
    <source>
        <dbReference type="Pfam" id="PF24545"/>
    </source>
</evidence>
<dbReference type="PANTHER" id="PTHR12975">
    <property type="entry name" value="TRANSPORT PROTEIN TRAPP"/>
    <property type="match status" value="1"/>
</dbReference>
<name>A0A4U5P920_STECR</name>
<dbReference type="Pfam" id="PF24545">
    <property type="entry name" value="Ig_TPPC8_1st"/>
    <property type="match status" value="1"/>
</dbReference>
<comment type="caution">
    <text evidence="3">The sequence shown here is derived from an EMBL/GenBank/DDBJ whole genome shotgun (WGS) entry which is preliminary data.</text>
</comment>
<reference evidence="3 4" key="1">
    <citation type="journal article" date="2015" name="Genome Biol.">
        <title>Comparative genomics of Steinernema reveals deeply conserved gene regulatory networks.</title>
        <authorList>
            <person name="Dillman A.R."/>
            <person name="Macchietto M."/>
            <person name="Porter C.F."/>
            <person name="Rogers A."/>
            <person name="Williams B."/>
            <person name="Antoshechkin I."/>
            <person name="Lee M.M."/>
            <person name="Goodwin Z."/>
            <person name="Lu X."/>
            <person name="Lewis E.E."/>
            <person name="Goodrich-Blair H."/>
            <person name="Stock S.P."/>
            <person name="Adams B.J."/>
            <person name="Sternberg P.W."/>
            <person name="Mortazavi A."/>
        </authorList>
    </citation>
    <scope>NUCLEOTIDE SEQUENCE [LARGE SCALE GENOMIC DNA]</scope>
    <source>
        <strain evidence="3 4">ALL</strain>
    </source>
</reference>
<sequence>MGDAIQNRIARPLVAVLTSENVDSICARNRIPSFADLLAPFSVVSTSVSDPNSQSVKTKLRVELRDVQRHGFLLTLTALPHVLQESVASVRTNDSDSWTSAYQDSLFSWFESTNHEFLKTYLCSMFVVSAHEANPMGELTRLVQLQYAQQHGSNESSPSLGPRHCADPKWFMPNILKYYVLVFDVSIGGRDDSAAKELFASMCKTYSDKNCFFLKINSGDAGSNLPDPWSLFLESRYRGLEAGLASARKSLLLTKNDSVESPVSPLSVTSHHNSEPYLLTSPISTVSSSVRAHSPIFSTSQHGLSIPTLSSANLENGSMAIANPQALPSPLLEASLSNSQFEFGGIHGQFLNAEDRRRLMELMESFVNDALVPFAQKQMRYLSENLNGRRGFSKSIFSGMRKWVGSSSTGQLGAAPMTYSSESAEMQLRRLADLTFLFGLCSYAYPIYHSLKKDFAADQAWLYHAGASEMAAISKFLAEEQNLSFKDFPDHYLTTAMEYYMNTCGQSLLAVRCALLSCVVFQVLAAKEKNPELNRQIYKDASNFLIRLTSNQSDLESAILLERASDCFAKGDLHRKMSFHFILAGHRFLKAGLKDISLECYQRALPQIVDRSWRFAEVDTILWNLILSFQDHMLFTLANDSKNVEMSRRCAVSLIKPYSTQHPDQQMVFFKKMLQVLQGDSQALKEPFAVPLLNSSNIVTIHGDRPKRNANSFDTADWEDLQKLTCLFLKLSPMTTTARTNVRTDATDNRIPAATPPHERFRVRIPLKNPLDIPLKLKNLRLVTSEIQFRHEGDSTIEIEASRIDELTIEPQGEVAVELSLKPTANVSRMKISKLQFELTSDDLSVEGFLPLDVKGPRKATSSAVQYETDCRLDVLVSERKWPLLDTKLVHRSLDYCDQIASCQLTVTNIGEVDVDSFCLSTERPDLVTLTQTGADGTWKPVESTRCETSAGESPIYLSKLESIGLTMGATKQIKLMLRAPPQPVENFPLRLLFVYVGANGAFREHRECVMISTKAIVKTQAYVLDASSGVCCIDIQNLTSARDSMFAKIEVQRVSAVSRLASGAPDTHENFVYISPIRNRSLLIESDQRDRYCFTLTGSAPSPVMESSELWLADQMSTDVLPAWPDYAFKTAKFGRQTFQPSSESPGYLQLAVFWKALLVFSDGALSTVTIFGETPVRNPFFFADQKSFIFHRIPGTDHKVTIINERAEPDSSKPAPISLNDVSKSLVSSVHLQSSTITHNFSESRMCNLVVRLTVQNLNQAMRDIWVIVNCGPIDQSTAVPEPGGVASILQAVAVATVSSQQTLIPHQAVFRAPIPYGSSHSFVIRLRATSPSVYDLTSSIRVSAAFDADPGADRAPLSVPLTYVTILDSRASIGVRAAAALRV</sequence>
<dbReference type="Pfam" id="PF12739">
    <property type="entry name" value="TRAPPC-Trs85"/>
    <property type="match status" value="1"/>
</dbReference>
<keyword evidence="4" id="KW-1185">Reference proteome</keyword>
<dbReference type="InterPro" id="IPR058541">
    <property type="entry name" value="Ig_TPPC8_1st"/>
</dbReference>
<evidence type="ECO:0000259" key="1">
    <source>
        <dbReference type="Pfam" id="PF24544"/>
    </source>
</evidence>
<dbReference type="GO" id="GO:1990072">
    <property type="term" value="C:TRAPPIII protein complex"/>
    <property type="evidence" value="ECO:0007669"/>
    <property type="project" value="TreeGrafter"/>
</dbReference>